<dbReference type="GO" id="GO:0016887">
    <property type="term" value="F:ATP hydrolysis activity"/>
    <property type="evidence" value="ECO:0007669"/>
    <property type="project" value="InterPro"/>
</dbReference>
<dbReference type="RefSeq" id="WP_159430159.1">
    <property type="nucleotide sequence ID" value="NZ_BJWI01000030.1"/>
</dbReference>
<keyword evidence="13" id="KW-1185">Reference proteome</keyword>
<dbReference type="InterPro" id="IPR003439">
    <property type="entry name" value="ABC_transporter-like_ATP-bd"/>
</dbReference>
<dbReference type="GO" id="GO:0043190">
    <property type="term" value="C:ATP-binding cassette (ABC) transporter complex"/>
    <property type="evidence" value="ECO:0007669"/>
    <property type="project" value="TreeGrafter"/>
</dbReference>
<reference evidence="10 13" key="2">
    <citation type="submission" date="2019-07" db="EMBL/GenBank/DDBJ databases">
        <title>Whole genome shotgun sequence of Halolactibacillus halophilus NBRC 100868.</title>
        <authorList>
            <person name="Hosoyama A."/>
            <person name="Uohara A."/>
            <person name="Ohji S."/>
            <person name="Ichikawa N."/>
        </authorList>
    </citation>
    <scope>NUCLEOTIDE SEQUENCE [LARGE SCALE GENOMIC DNA]</scope>
    <source>
        <strain evidence="10 13">NBRC 100868</strain>
    </source>
</reference>
<dbReference type="EMBL" id="BJWI01000030">
    <property type="protein sequence ID" value="GEM02270.1"/>
    <property type="molecule type" value="Genomic_DNA"/>
</dbReference>
<dbReference type="AlphaFoldDB" id="A0A1I5R206"/>
<evidence type="ECO:0000313" key="10">
    <source>
        <dbReference type="EMBL" id="GEM02270.1"/>
    </source>
</evidence>
<dbReference type="Pfam" id="PF00005">
    <property type="entry name" value="ABC_tran"/>
    <property type="match status" value="1"/>
</dbReference>
<dbReference type="EMBL" id="FOXC01000026">
    <property type="protein sequence ID" value="SFP52552.1"/>
    <property type="molecule type" value="Genomic_DNA"/>
</dbReference>
<dbReference type="InterPro" id="IPR015856">
    <property type="entry name" value="ABC_transpr_CbiO/EcfA_su"/>
</dbReference>
<dbReference type="PROSITE" id="PS00211">
    <property type="entry name" value="ABC_TRANSPORTER_1"/>
    <property type="match status" value="1"/>
</dbReference>
<comment type="similarity">
    <text evidence="2">Belongs to the ABC transporter superfamily.</text>
</comment>
<name>A0A1I5R206_9BACI</name>
<keyword evidence="8" id="KW-0472">Membrane</keyword>
<dbReference type="PANTHER" id="PTHR43553:SF24">
    <property type="entry name" value="ENERGY-COUPLING FACTOR TRANSPORTER ATP-BINDING PROTEIN ECFA1"/>
    <property type="match status" value="1"/>
</dbReference>
<dbReference type="PROSITE" id="PS50893">
    <property type="entry name" value="ABC_TRANSPORTER_2"/>
    <property type="match status" value="1"/>
</dbReference>
<evidence type="ECO:0000313" key="13">
    <source>
        <dbReference type="Proteomes" id="UP000321547"/>
    </source>
</evidence>
<evidence type="ECO:0000259" key="9">
    <source>
        <dbReference type="PROSITE" id="PS50893"/>
    </source>
</evidence>
<evidence type="ECO:0000256" key="6">
    <source>
        <dbReference type="ARBA" id="ARBA00022840"/>
    </source>
</evidence>
<evidence type="ECO:0000313" key="12">
    <source>
        <dbReference type="Proteomes" id="UP000242243"/>
    </source>
</evidence>
<evidence type="ECO:0000256" key="5">
    <source>
        <dbReference type="ARBA" id="ARBA00022741"/>
    </source>
</evidence>
<dbReference type="FunFam" id="3.40.50.300:FF:000224">
    <property type="entry name" value="Energy-coupling factor transporter ATP-binding protein EcfA"/>
    <property type="match status" value="1"/>
</dbReference>
<keyword evidence="3" id="KW-0813">Transport</keyword>
<dbReference type="GO" id="GO:0015087">
    <property type="term" value="F:cobalt ion transmembrane transporter activity"/>
    <property type="evidence" value="ECO:0007669"/>
    <property type="project" value="UniProtKB-ARBA"/>
</dbReference>
<evidence type="ECO:0000256" key="8">
    <source>
        <dbReference type="ARBA" id="ARBA00023136"/>
    </source>
</evidence>
<dbReference type="Gene3D" id="3.40.50.300">
    <property type="entry name" value="P-loop containing nucleotide triphosphate hydrolases"/>
    <property type="match status" value="1"/>
</dbReference>
<dbReference type="CDD" id="cd03225">
    <property type="entry name" value="ABC_cobalt_CbiO_domain1"/>
    <property type="match status" value="1"/>
</dbReference>
<dbReference type="PANTHER" id="PTHR43553">
    <property type="entry name" value="HEAVY METAL TRANSPORTER"/>
    <property type="match status" value="1"/>
</dbReference>
<dbReference type="InterPro" id="IPR003593">
    <property type="entry name" value="AAA+_ATPase"/>
</dbReference>
<organism evidence="11 12">
    <name type="scientific">Halolactibacillus halophilus</name>
    <dbReference type="NCBI Taxonomy" id="306540"/>
    <lineage>
        <taxon>Bacteria</taxon>
        <taxon>Bacillati</taxon>
        <taxon>Bacillota</taxon>
        <taxon>Bacilli</taxon>
        <taxon>Bacillales</taxon>
        <taxon>Bacillaceae</taxon>
        <taxon>Halolactibacillus</taxon>
    </lineage>
</organism>
<feature type="domain" description="ABC transporter" evidence="9">
    <location>
        <begin position="6"/>
        <end position="241"/>
    </location>
</feature>
<reference evidence="11 12" key="1">
    <citation type="submission" date="2016-10" db="EMBL/GenBank/DDBJ databases">
        <authorList>
            <person name="de Groot N.N."/>
        </authorList>
    </citation>
    <scope>NUCLEOTIDE SEQUENCE [LARGE SCALE GENOMIC DNA]</scope>
    <source>
        <strain evidence="11 12">DSM 17073</strain>
    </source>
</reference>
<dbReference type="InterPro" id="IPR017871">
    <property type="entry name" value="ABC_transporter-like_CS"/>
</dbReference>
<evidence type="ECO:0000256" key="3">
    <source>
        <dbReference type="ARBA" id="ARBA00022448"/>
    </source>
</evidence>
<dbReference type="Proteomes" id="UP000242243">
    <property type="component" value="Unassembled WGS sequence"/>
</dbReference>
<gene>
    <name evidence="10" type="primary">ecfA1</name>
    <name evidence="10" type="ORF">HHA03_18020</name>
    <name evidence="11" type="ORF">SAMN05421839_1264</name>
</gene>
<evidence type="ECO:0000313" key="11">
    <source>
        <dbReference type="EMBL" id="SFP52552.1"/>
    </source>
</evidence>
<comment type="subcellular location">
    <subcellularLocation>
        <location evidence="1">Cell membrane</location>
        <topology evidence="1">Peripheral membrane protein</topology>
    </subcellularLocation>
</comment>
<evidence type="ECO:0000256" key="4">
    <source>
        <dbReference type="ARBA" id="ARBA00022475"/>
    </source>
</evidence>
<accession>A0A1I5R206</accession>
<dbReference type="Proteomes" id="UP000321547">
    <property type="component" value="Unassembled WGS sequence"/>
</dbReference>
<dbReference type="InterPro" id="IPR050095">
    <property type="entry name" value="ECF_ABC_transporter_ATP-bd"/>
</dbReference>
<keyword evidence="5" id="KW-0547">Nucleotide-binding</keyword>
<protein>
    <submittedName>
        <fullName evidence="11">Energy-coupling factor transport system ATP-binding protein</fullName>
    </submittedName>
    <submittedName>
        <fullName evidence="10">Energy-coupling factor transporter ATP-binding protein EcfA1</fullName>
    </submittedName>
</protein>
<dbReference type="GO" id="GO:0005524">
    <property type="term" value="F:ATP binding"/>
    <property type="evidence" value="ECO:0007669"/>
    <property type="project" value="UniProtKB-KW"/>
</dbReference>
<dbReference type="STRING" id="306540.SAMN05421839_1264"/>
<proteinExistence type="inferred from homology"/>
<dbReference type="SMART" id="SM00382">
    <property type="entry name" value="AAA"/>
    <property type="match status" value="1"/>
</dbReference>
<keyword evidence="4" id="KW-1003">Cell membrane</keyword>
<evidence type="ECO:0000256" key="2">
    <source>
        <dbReference type="ARBA" id="ARBA00005417"/>
    </source>
</evidence>
<evidence type="ECO:0000256" key="1">
    <source>
        <dbReference type="ARBA" id="ARBA00004202"/>
    </source>
</evidence>
<keyword evidence="7" id="KW-1278">Translocase</keyword>
<keyword evidence="6 11" id="KW-0067">ATP-binding</keyword>
<dbReference type="GO" id="GO:0042626">
    <property type="term" value="F:ATPase-coupled transmembrane transporter activity"/>
    <property type="evidence" value="ECO:0007669"/>
    <property type="project" value="TreeGrafter"/>
</dbReference>
<dbReference type="InterPro" id="IPR027417">
    <property type="entry name" value="P-loop_NTPase"/>
</dbReference>
<dbReference type="SUPFAM" id="SSF52540">
    <property type="entry name" value="P-loop containing nucleoside triphosphate hydrolases"/>
    <property type="match status" value="1"/>
</dbReference>
<evidence type="ECO:0000256" key="7">
    <source>
        <dbReference type="ARBA" id="ARBA00022967"/>
    </source>
</evidence>
<dbReference type="OrthoDB" id="9784332at2"/>
<sequence>MRKTVLNVTNGYYRYDKRYDHYQLENINLALYEGEWISLIGDNGSGKSTLAKVLSGLYHLDRGEVFLNGVLLSEDTLPLFRKSVGVVFQNPDHQFIGTSVEDDVAFSLENQQISRPNMKRRVENALKDVGMWELRTEDPTSLSGGQKQRVQIAGLLAMQPDVMIFDEAFVMLDPYSRRDLLDLLRDLKETYPLTIISITHDPEEVEHSNRVMVMEEAKLKDDGTVADVYERNPRLLPPPSEALHRLLIERNHPLKEGFMSQADLVKYLCT</sequence>